<evidence type="ECO:0000313" key="8">
    <source>
        <dbReference type="WBParaSite" id="ALUE_0002126901-mRNA-1"/>
    </source>
</evidence>
<dbReference type="PANTHER" id="PTHR15710">
    <property type="entry name" value="E3 UBIQUITIN-PROTEIN LIGASE PRAJA"/>
    <property type="match status" value="1"/>
</dbReference>
<dbReference type="SMART" id="SM00184">
    <property type="entry name" value="RING"/>
    <property type="match status" value="1"/>
</dbReference>
<evidence type="ECO:0000259" key="6">
    <source>
        <dbReference type="PROSITE" id="PS50089"/>
    </source>
</evidence>
<evidence type="ECO:0000256" key="4">
    <source>
        <dbReference type="PROSITE-ProRule" id="PRU00175"/>
    </source>
</evidence>
<dbReference type="WBParaSite" id="ALUE_0002126901-mRNA-1">
    <property type="protein sequence ID" value="ALUE_0002126901-mRNA-1"/>
    <property type="gene ID" value="ALUE_0002126901"/>
</dbReference>
<dbReference type="InterPro" id="IPR013083">
    <property type="entry name" value="Znf_RING/FYVE/PHD"/>
</dbReference>
<reference evidence="8" key="1">
    <citation type="submission" date="2017-02" db="UniProtKB">
        <authorList>
            <consortium name="WormBaseParasite"/>
        </authorList>
    </citation>
    <scope>IDENTIFICATION</scope>
</reference>
<dbReference type="GO" id="GO:0061630">
    <property type="term" value="F:ubiquitin protein ligase activity"/>
    <property type="evidence" value="ECO:0007669"/>
    <property type="project" value="TreeGrafter"/>
</dbReference>
<dbReference type="PROSITE" id="PS50089">
    <property type="entry name" value="ZF_RING_2"/>
    <property type="match status" value="1"/>
</dbReference>
<dbReference type="Gene3D" id="3.30.40.10">
    <property type="entry name" value="Zinc/RING finger domain, C3HC4 (zinc finger)"/>
    <property type="match status" value="1"/>
</dbReference>
<dbReference type="AlphaFoldDB" id="A0A0M3IR91"/>
<dbReference type="CDD" id="cd16669">
    <property type="entry name" value="RING-H2_RNF181"/>
    <property type="match status" value="1"/>
</dbReference>
<dbReference type="GO" id="GO:0016567">
    <property type="term" value="P:protein ubiquitination"/>
    <property type="evidence" value="ECO:0007669"/>
    <property type="project" value="TreeGrafter"/>
</dbReference>
<dbReference type="PANTHER" id="PTHR15710:SF243">
    <property type="entry name" value="E3 UBIQUITIN-PROTEIN LIGASE PRAJA-2 ISOFORM X1"/>
    <property type="match status" value="1"/>
</dbReference>
<keyword evidence="5" id="KW-0472">Membrane</keyword>
<keyword evidence="5" id="KW-0812">Transmembrane</keyword>
<dbReference type="GO" id="GO:0008270">
    <property type="term" value="F:zinc ion binding"/>
    <property type="evidence" value="ECO:0007669"/>
    <property type="project" value="UniProtKB-KW"/>
</dbReference>
<dbReference type="GO" id="GO:0005737">
    <property type="term" value="C:cytoplasm"/>
    <property type="evidence" value="ECO:0007669"/>
    <property type="project" value="TreeGrafter"/>
</dbReference>
<protein>
    <submittedName>
        <fullName evidence="8">RING-type domain-containing protein</fullName>
    </submittedName>
</protein>
<dbReference type="InterPro" id="IPR001841">
    <property type="entry name" value="Znf_RING"/>
</dbReference>
<proteinExistence type="predicted"/>
<keyword evidence="7" id="KW-1185">Reference proteome</keyword>
<accession>A0A0M3IR91</accession>
<name>A0A0M3IR91_ASCLU</name>
<evidence type="ECO:0000313" key="7">
    <source>
        <dbReference type="Proteomes" id="UP000036681"/>
    </source>
</evidence>
<feature type="domain" description="RING-type" evidence="6">
    <location>
        <begin position="81"/>
        <end position="124"/>
    </location>
</feature>
<evidence type="ECO:0000256" key="3">
    <source>
        <dbReference type="ARBA" id="ARBA00022833"/>
    </source>
</evidence>
<sequence length="151" mass="17862">MSDYFTEHSRDEDITDDWLILARLLFFFFDFLLMLVEGGWSEQLGLTWENIFPNATKAACPKAIANLERLRSNQLRRDGQCPICICEWEKNESAKLIRMPCEHIFHESCILPWLKRTNSCPVCRHELPSHDPLYETYKKQQVFILSFFSLI</sequence>
<keyword evidence="3" id="KW-0862">Zinc</keyword>
<dbReference type="Pfam" id="PF13639">
    <property type="entry name" value="zf-RING_2"/>
    <property type="match status" value="1"/>
</dbReference>
<keyword evidence="1" id="KW-0479">Metal-binding</keyword>
<dbReference type="SUPFAM" id="SSF57850">
    <property type="entry name" value="RING/U-box"/>
    <property type="match status" value="1"/>
</dbReference>
<evidence type="ECO:0000256" key="1">
    <source>
        <dbReference type="ARBA" id="ARBA00022723"/>
    </source>
</evidence>
<evidence type="ECO:0000256" key="2">
    <source>
        <dbReference type="ARBA" id="ARBA00022771"/>
    </source>
</evidence>
<organism evidence="7 8">
    <name type="scientific">Ascaris lumbricoides</name>
    <name type="common">Giant roundworm</name>
    <dbReference type="NCBI Taxonomy" id="6252"/>
    <lineage>
        <taxon>Eukaryota</taxon>
        <taxon>Metazoa</taxon>
        <taxon>Ecdysozoa</taxon>
        <taxon>Nematoda</taxon>
        <taxon>Chromadorea</taxon>
        <taxon>Rhabditida</taxon>
        <taxon>Spirurina</taxon>
        <taxon>Ascaridomorpha</taxon>
        <taxon>Ascaridoidea</taxon>
        <taxon>Ascarididae</taxon>
        <taxon>Ascaris</taxon>
    </lineage>
</organism>
<feature type="transmembrane region" description="Helical" evidence="5">
    <location>
        <begin position="18"/>
        <end position="36"/>
    </location>
</feature>
<evidence type="ECO:0000256" key="5">
    <source>
        <dbReference type="SAM" id="Phobius"/>
    </source>
</evidence>
<keyword evidence="2 4" id="KW-0863">Zinc-finger</keyword>
<dbReference type="Proteomes" id="UP000036681">
    <property type="component" value="Unplaced"/>
</dbReference>
<keyword evidence="5" id="KW-1133">Transmembrane helix</keyword>